<feature type="domain" description="TonB-dependent receptor plug" evidence="17">
    <location>
        <begin position="50"/>
        <end position="159"/>
    </location>
</feature>
<dbReference type="InterPro" id="IPR039426">
    <property type="entry name" value="TonB-dep_rcpt-like"/>
</dbReference>
<evidence type="ECO:0000259" key="17">
    <source>
        <dbReference type="Pfam" id="PF07715"/>
    </source>
</evidence>
<dbReference type="Gene3D" id="2.40.170.20">
    <property type="entry name" value="TonB-dependent receptor, beta-barrel domain"/>
    <property type="match status" value="1"/>
</dbReference>
<keyword evidence="8" id="KW-0406">Ion transport</keyword>
<dbReference type="InterPro" id="IPR012910">
    <property type="entry name" value="Plug_dom"/>
</dbReference>
<evidence type="ECO:0000256" key="9">
    <source>
        <dbReference type="ARBA" id="ARBA00023077"/>
    </source>
</evidence>
<feature type="domain" description="TonB-dependent receptor-like beta-barrel" evidence="16">
    <location>
        <begin position="249"/>
        <end position="672"/>
    </location>
</feature>
<keyword evidence="3 13" id="KW-0813">Transport</keyword>
<gene>
    <name evidence="18" type="ORF">EV676_107237</name>
</gene>
<proteinExistence type="inferred from homology"/>
<dbReference type="AlphaFoldDB" id="A0AA46DDA0"/>
<keyword evidence="7" id="KW-0408">Iron</keyword>
<dbReference type="EMBL" id="SLXF01000007">
    <property type="protein sequence ID" value="TCP06366.1"/>
    <property type="molecule type" value="Genomic_DNA"/>
</dbReference>
<keyword evidence="9 14" id="KW-0798">TonB box</keyword>
<keyword evidence="15" id="KW-0732">Signal</keyword>
<evidence type="ECO:0000256" key="6">
    <source>
        <dbReference type="ARBA" id="ARBA00022692"/>
    </source>
</evidence>
<evidence type="ECO:0000256" key="12">
    <source>
        <dbReference type="ARBA" id="ARBA00023237"/>
    </source>
</evidence>
<evidence type="ECO:0000313" key="19">
    <source>
        <dbReference type="Proteomes" id="UP000294772"/>
    </source>
</evidence>
<evidence type="ECO:0000256" key="14">
    <source>
        <dbReference type="RuleBase" id="RU003357"/>
    </source>
</evidence>
<accession>A0AA46DDA0</accession>
<feature type="chain" id="PRO_5041394243" evidence="15">
    <location>
        <begin position="31"/>
        <end position="707"/>
    </location>
</feature>
<dbReference type="Pfam" id="PF00593">
    <property type="entry name" value="TonB_dep_Rec_b-barrel"/>
    <property type="match status" value="1"/>
</dbReference>
<name>A0AA46DDA0_9BURK</name>
<dbReference type="GO" id="GO:0006826">
    <property type="term" value="P:iron ion transport"/>
    <property type="evidence" value="ECO:0007669"/>
    <property type="project" value="UniProtKB-KW"/>
</dbReference>
<evidence type="ECO:0000256" key="5">
    <source>
        <dbReference type="ARBA" id="ARBA00022496"/>
    </source>
</evidence>
<reference evidence="18 19" key="1">
    <citation type="submission" date="2019-03" db="EMBL/GenBank/DDBJ databases">
        <title>Genomic Encyclopedia of Type Strains, Phase IV (KMG-IV): sequencing the most valuable type-strain genomes for metagenomic binning, comparative biology and taxonomic classification.</title>
        <authorList>
            <person name="Goeker M."/>
        </authorList>
    </citation>
    <scope>NUCLEOTIDE SEQUENCE [LARGE SCALE GENOMIC DNA]</scope>
    <source>
        <strain evidence="18 19">DSM 15264</strain>
    </source>
</reference>
<comment type="similarity">
    <text evidence="2 13 14">Belongs to the TonB-dependent receptor family.</text>
</comment>
<evidence type="ECO:0000256" key="2">
    <source>
        <dbReference type="ARBA" id="ARBA00009810"/>
    </source>
</evidence>
<evidence type="ECO:0000256" key="15">
    <source>
        <dbReference type="SAM" id="SignalP"/>
    </source>
</evidence>
<evidence type="ECO:0000256" key="11">
    <source>
        <dbReference type="ARBA" id="ARBA00023170"/>
    </source>
</evidence>
<evidence type="ECO:0000256" key="13">
    <source>
        <dbReference type="PROSITE-ProRule" id="PRU01360"/>
    </source>
</evidence>
<dbReference type="SUPFAM" id="SSF56935">
    <property type="entry name" value="Porins"/>
    <property type="match status" value="1"/>
</dbReference>
<evidence type="ECO:0000313" key="18">
    <source>
        <dbReference type="EMBL" id="TCP06366.1"/>
    </source>
</evidence>
<dbReference type="PROSITE" id="PS52016">
    <property type="entry name" value="TONB_DEPENDENT_REC_3"/>
    <property type="match status" value="1"/>
</dbReference>
<dbReference type="GO" id="GO:0009279">
    <property type="term" value="C:cell outer membrane"/>
    <property type="evidence" value="ECO:0007669"/>
    <property type="project" value="UniProtKB-SubCell"/>
</dbReference>
<sequence length="707" mass="76854">MRPTARFLSHGLAGLLAGLAATLRAQPAPAAEPALEPLVVTGSVAELRAFDAPYAIGTVDEEALRAGGWLVDLSESLAAVPGLSVLHRGNHAQDLQVSSRGFGARAGFGVRGLRLYTDGIPATMPDGSGQVSHFDLLGAQRVEVLRGPFSALYGHGSGGVIALVSAPVRERRAEAGVVIGSHGARQLRGRYEAPLDERWDLRATASAFETDGFRPHAGARRLLGNLRLGWHDGADRMVVHAHALHQKADDPLGLTRAQYEDDPGQTTPQALDFDTRKTTRQRQLGAQWRREHGGVLSETALTAYLGQREVQQWLAVPPAAQANPTHSGGVIDLDRRYHGLDARAVWRFASVRWVAGIAWEHQRDRRKGYENHAGSGAGQRLGVAGALRRNEVNAADTTDLYTQAEVDLGERVVATLGLRAGRLRQRSDDRFLANGDDSGHARFRYANPVAGLLWRATPQWNLYASVGRGFEAPTLNELAYRGDGSGGFNDTLDPQRSRQLELGAKWRAPDSAAGLDVALFRAETRDELAVRTNTGGRSSYANVGRTVRQGAELALHWRWQRTLQARLALTWLDATYRDAFLACDGAPCTEPTVPVAPGNRIAGTTPRSAWLELAWRPGHGHELAAEWRAQGRTAVDDVNSDFAAGYGVLALRSRVRLGGASGPELFARIDNLFDRRHVGSVIVNEGNRRYFEPGAPRRWTLGLSWPL</sequence>
<keyword evidence="4 13" id="KW-1134">Transmembrane beta strand</keyword>
<keyword evidence="11 18" id="KW-0675">Receptor</keyword>
<dbReference type="InterPro" id="IPR036942">
    <property type="entry name" value="Beta-barrel_TonB_sf"/>
</dbReference>
<dbReference type="InterPro" id="IPR000531">
    <property type="entry name" value="Beta-barrel_TonB"/>
</dbReference>
<organism evidence="18 19">
    <name type="scientific">Caldimonas thermodepolymerans</name>
    <dbReference type="NCBI Taxonomy" id="215580"/>
    <lineage>
        <taxon>Bacteria</taxon>
        <taxon>Pseudomonadati</taxon>
        <taxon>Pseudomonadota</taxon>
        <taxon>Betaproteobacteria</taxon>
        <taxon>Burkholderiales</taxon>
        <taxon>Sphaerotilaceae</taxon>
        <taxon>Caldimonas</taxon>
    </lineage>
</organism>
<keyword evidence="12 13" id="KW-0998">Cell outer membrane</keyword>
<evidence type="ECO:0000256" key="1">
    <source>
        <dbReference type="ARBA" id="ARBA00004571"/>
    </source>
</evidence>
<dbReference type="Proteomes" id="UP000294772">
    <property type="component" value="Unassembled WGS sequence"/>
</dbReference>
<evidence type="ECO:0000256" key="10">
    <source>
        <dbReference type="ARBA" id="ARBA00023136"/>
    </source>
</evidence>
<evidence type="ECO:0000256" key="8">
    <source>
        <dbReference type="ARBA" id="ARBA00023065"/>
    </source>
</evidence>
<keyword evidence="5" id="KW-0410">Iron transport</keyword>
<comment type="caution">
    <text evidence="18">The sequence shown here is derived from an EMBL/GenBank/DDBJ whole genome shotgun (WGS) entry which is preliminary data.</text>
</comment>
<evidence type="ECO:0000256" key="7">
    <source>
        <dbReference type="ARBA" id="ARBA00023004"/>
    </source>
</evidence>
<dbReference type="InterPro" id="IPR037066">
    <property type="entry name" value="Plug_dom_sf"/>
</dbReference>
<dbReference type="PANTHER" id="PTHR32552:SF81">
    <property type="entry name" value="TONB-DEPENDENT OUTER MEMBRANE RECEPTOR"/>
    <property type="match status" value="1"/>
</dbReference>
<dbReference type="PANTHER" id="PTHR32552">
    <property type="entry name" value="FERRICHROME IRON RECEPTOR-RELATED"/>
    <property type="match status" value="1"/>
</dbReference>
<protein>
    <submittedName>
        <fullName evidence="18">Iron complex outermembrane receptor protein</fullName>
    </submittedName>
</protein>
<feature type="signal peptide" evidence="15">
    <location>
        <begin position="1"/>
        <end position="30"/>
    </location>
</feature>
<evidence type="ECO:0000256" key="3">
    <source>
        <dbReference type="ARBA" id="ARBA00022448"/>
    </source>
</evidence>
<dbReference type="Pfam" id="PF07715">
    <property type="entry name" value="Plug"/>
    <property type="match status" value="1"/>
</dbReference>
<evidence type="ECO:0000256" key="4">
    <source>
        <dbReference type="ARBA" id="ARBA00022452"/>
    </source>
</evidence>
<dbReference type="RefSeq" id="WP_207905397.1">
    <property type="nucleotide sequence ID" value="NZ_CP110416.1"/>
</dbReference>
<dbReference type="Gene3D" id="2.170.130.10">
    <property type="entry name" value="TonB-dependent receptor, plug domain"/>
    <property type="match status" value="1"/>
</dbReference>
<keyword evidence="10 13" id="KW-0472">Membrane</keyword>
<keyword evidence="6 13" id="KW-0812">Transmembrane</keyword>
<evidence type="ECO:0000259" key="16">
    <source>
        <dbReference type="Pfam" id="PF00593"/>
    </source>
</evidence>
<comment type="subcellular location">
    <subcellularLocation>
        <location evidence="1 13">Cell outer membrane</location>
        <topology evidence="1 13">Multi-pass membrane protein</topology>
    </subcellularLocation>
</comment>